<evidence type="ECO:0000256" key="2">
    <source>
        <dbReference type="ARBA" id="ARBA00022723"/>
    </source>
</evidence>
<keyword evidence="2 5" id="KW-0479">Metal-binding</keyword>
<dbReference type="GeneID" id="28857552"/>
<dbReference type="Pfam" id="PF08240">
    <property type="entry name" value="ADH_N"/>
    <property type="match status" value="1"/>
</dbReference>
<dbReference type="CDD" id="cd08284">
    <property type="entry name" value="FDH_like_2"/>
    <property type="match status" value="1"/>
</dbReference>
<evidence type="ECO:0000256" key="4">
    <source>
        <dbReference type="ARBA" id="ARBA00023002"/>
    </source>
</evidence>
<dbReference type="GO" id="GO:0016491">
    <property type="term" value="F:oxidoreductase activity"/>
    <property type="evidence" value="ECO:0007669"/>
    <property type="project" value="UniProtKB-KW"/>
</dbReference>
<feature type="domain" description="Enoyl reductase (ER)" evidence="6">
    <location>
        <begin position="14"/>
        <end position="322"/>
    </location>
</feature>
<organism evidence="7 8">
    <name type="scientific">Pochonia chlamydosporia 170</name>
    <dbReference type="NCBI Taxonomy" id="1380566"/>
    <lineage>
        <taxon>Eukaryota</taxon>
        <taxon>Fungi</taxon>
        <taxon>Dikarya</taxon>
        <taxon>Ascomycota</taxon>
        <taxon>Pezizomycotina</taxon>
        <taxon>Sordariomycetes</taxon>
        <taxon>Hypocreomycetidae</taxon>
        <taxon>Hypocreales</taxon>
        <taxon>Clavicipitaceae</taxon>
        <taxon>Pochonia</taxon>
    </lineage>
</organism>
<reference evidence="7 8" key="1">
    <citation type="journal article" date="2016" name="PLoS Pathog.">
        <title>Biosynthesis of antibiotic leucinostatins in bio-control fungus Purpureocillium lilacinum and their inhibition on phytophthora revealed by genome mining.</title>
        <authorList>
            <person name="Wang G."/>
            <person name="Liu Z."/>
            <person name="Lin R."/>
            <person name="Li E."/>
            <person name="Mao Z."/>
            <person name="Ling J."/>
            <person name="Yang Y."/>
            <person name="Yin W.B."/>
            <person name="Xie B."/>
        </authorList>
    </citation>
    <scope>NUCLEOTIDE SEQUENCE [LARGE SCALE GENOMIC DNA]</scope>
    <source>
        <strain evidence="7">170</strain>
    </source>
</reference>
<evidence type="ECO:0000313" key="7">
    <source>
        <dbReference type="EMBL" id="OAQ68250.2"/>
    </source>
</evidence>
<dbReference type="Gene3D" id="3.40.50.720">
    <property type="entry name" value="NAD(P)-binding Rossmann-like Domain"/>
    <property type="match status" value="1"/>
</dbReference>
<keyword evidence="4" id="KW-0560">Oxidoreductase</keyword>
<sequence>MSNPKTMKAVVFDGPHQVAVRDRPVPRVQDSRDVVLKVHATALCGSELHVYRGHQKSDSGFIMGHEFTGTVTEVGSDVRTLDVGDKVVAPFTVSCGNCFYCQRGFTARCDHSLLFGSVGLDGGQAEFVRVPHADSTCFKAPGTISDLALLLMADIFPTGYFGVKNAVELSPTIDVTQSTIVVVGCGPVGLCAIACASHLQPRHLFAVDGVQSRLEVAERLGGKPLNFKEDAEGMRQRVMEATDGRGADMIVEAVGHSAALRTAFDLVRPFGVISSIGVHNAEIPWSGNEAYGKNVRLQMGRCPVRHVFPEALKVLEQKQHQLEFMFDHVMSLADAVEGYDLFDKMKVQKVIFRP</sequence>
<evidence type="ECO:0000256" key="5">
    <source>
        <dbReference type="RuleBase" id="RU361277"/>
    </source>
</evidence>
<dbReference type="SUPFAM" id="SSF51735">
    <property type="entry name" value="NAD(P)-binding Rossmann-fold domains"/>
    <property type="match status" value="1"/>
</dbReference>
<dbReference type="PANTHER" id="PTHR42813:SF2">
    <property type="entry name" value="DEHYDROGENASE, ZINC-CONTAINING, PUTATIVE (AFU_ORTHOLOGUE AFUA_2G02810)-RELATED"/>
    <property type="match status" value="1"/>
</dbReference>
<dbReference type="GO" id="GO:0008270">
    <property type="term" value="F:zinc ion binding"/>
    <property type="evidence" value="ECO:0007669"/>
    <property type="project" value="InterPro"/>
</dbReference>
<dbReference type="InterPro" id="IPR036291">
    <property type="entry name" value="NAD(P)-bd_dom_sf"/>
</dbReference>
<dbReference type="PROSITE" id="PS00059">
    <property type="entry name" value="ADH_ZINC"/>
    <property type="match status" value="1"/>
</dbReference>
<dbReference type="InterPro" id="IPR013154">
    <property type="entry name" value="ADH-like_N"/>
</dbReference>
<evidence type="ECO:0000259" key="6">
    <source>
        <dbReference type="SMART" id="SM00829"/>
    </source>
</evidence>
<dbReference type="PANTHER" id="PTHR42813">
    <property type="entry name" value="ZINC-TYPE ALCOHOL DEHYDROGENASE-LIKE"/>
    <property type="match status" value="1"/>
</dbReference>
<dbReference type="InterPro" id="IPR020843">
    <property type="entry name" value="ER"/>
</dbReference>
<accession>A0A179FSS2</accession>
<gene>
    <name evidence="7" type="ORF">VFPPC_15805</name>
</gene>
<comment type="similarity">
    <text evidence="5">Belongs to the zinc-containing alcohol dehydrogenase family.</text>
</comment>
<dbReference type="SUPFAM" id="SSF50129">
    <property type="entry name" value="GroES-like"/>
    <property type="match status" value="1"/>
</dbReference>
<evidence type="ECO:0000256" key="1">
    <source>
        <dbReference type="ARBA" id="ARBA00001947"/>
    </source>
</evidence>
<keyword evidence="3 5" id="KW-0862">Zinc</keyword>
<evidence type="ECO:0000313" key="8">
    <source>
        <dbReference type="Proteomes" id="UP000078397"/>
    </source>
</evidence>
<dbReference type="InterPro" id="IPR013149">
    <property type="entry name" value="ADH-like_C"/>
</dbReference>
<dbReference type="STRING" id="1380566.A0A179FSS2"/>
<evidence type="ECO:0000256" key="3">
    <source>
        <dbReference type="ARBA" id="ARBA00022833"/>
    </source>
</evidence>
<dbReference type="Gene3D" id="3.90.180.10">
    <property type="entry name" value="Medium-chain alcohol dehydrogenases, catalytic domain"/>
    <property type="match status" value="1"/>
</dbReference>
<dbReference type="Proteomes" id="UP000078397">
    <property type="component" value="Unassembled WGS sequence"/>
</dbReference>
<dbReference type="EMBL" id="LSBJ02000003">
    <property type="protein sequence ID" value="OAQ68250.2"/>
    <property type="molecule type" value="Genomic_DNA"/>
</dbReference>
<protein>
    <submittedName>
        <fullName evidence="7">Alcohol dehydrogenase GroES-like domain-containing protein</fullName>
    </submittedName>
</protein>
<dbReference type="OrthoDB" id="442947at2759"/>
<dbReference type="KEGG" id="pchm:VFPPC_15805"/>
<comment type="caution">
    <text evidence="7">The sequence shown here is derived from an EMBL/GenBank/DDBJ whole genome shotgun (WGS) entry which is preliminary data.</text>
</comment>
<comment type="cofactor">
    <cofactor evidence="1 5">
        <name>Zn(2+)</name>
        <dbReference type="ChEBI" id="CHEBI:29105"/>
    </cofactor>
</comment>
<name>A0A179FSS2_METCM</name>
<keyword evidence="8" id="KW-1185">Reference proteome</keyword>
<dbReference type="InterPro" id="IPR011032">
    <property type="entry name" value="GroES-like_sf"/>
</dbReference>
<dbReference type="AlphaFoldDB" id="A0A179FSS2"/>
<proteinExistence type="inferred from homology"/>
<dbReference type="InterPro" id="IPR002328">
    <property type="entry name" value="ADH_Zn_CS"/>
</dbReference>
<dbReference type="RefSeq" id="XP_022284474.1">
    <property type="nucleotide sequence ID" value="XM_022428981.1"/>
</dbReference>
<dbReference type="Pfam" id="PF00107">
    <property type="entry name" value="ADH_zinc_N"/>
    <property type="match status" value="1"/>
</dbReference>
<dbReference type="SMART" id="SM00829">
    <property type="entry name" value="PKS_ER"/>
    <property type="match status" value="1"/>
</dbReference>